<organism evidence="3 4">
    <name type="scientific">Psychrobacillus faecigallinarum</name>
    <dbReference type="NCBI Taxonomy" id="2762235"/>
    <lineage>
        <taxon>Bacteria</taxon>
        <taxon>Bacillati</taxon>
        <taxon>Bacillota</taxon>
        <taxon>Bacilli</taxon>
        <taxon>Bacillales</taxon>
        <taxon>Bacillaceae</taxon>
        <taxon>Psychrobacillus</taxon>
    </lineage>
</organism>
<dbReference type="Gene3D" id="3.30.70.270">
    <property type="match status" value="1"/>
</dbReference>
<dbReference type="PROSITE" id="PS50887">
    <property type="entry name" value="GGDEF"/>
    <property type="match status" value="1"/>
</dbReference>
<keyword evidence="1" id="KW-0812">Transmembrane</keyword>
<dbReference type="InterPro" id="IPR035965">
    <property type="entry name" value="PAS-like_dom_sf"/>
</dbReference>
<dbReference type="SMART" id="SM00267">
    <property type="entry name" value="GGDEF"/>
    <property type="match status" value="1"/>
</dbReference>
<feature type="transmembrane region" description="Helical" evidence="1">
    <location>
        <begin position="179"/>
        <end position="198"/>
    </location>
</feature>
<keyword evidence="1" id="KW-1133">Transmembrane helix</keyword>
<keyword evidence="4" id="KW-1185">Reference proteome</keyword>
<dbReference type="Proteomes" id="UP000640786">
    <property type="component" value="Unassembled WGS sequence"/>
</dbReference>
<dbReference type="Pfam" id="PF00990">
    <property type="entry name" value="GGDEF"/>
    <property type="match status" value="1"/>
</dbReference>
<keyword evidence="1" id="KW-0472">Membrane</keyword>
<dbReference type="PANTHER" id="PTHR46663:SF2">
    <property type="entry name" value="GGDEF DOMAIN-CONTAINING PROTEIN"/>
    <property type="match status" value="1"/>
</dbReference>
<dbReference type="RefSeq" id="WP_191696828.1">
    <property type="nucleotide sequence ID" value="NZ_JACSQO010000002.1"/>
</dbReference>
<feature type="transmembrane region" description="Helical" evidence="1">
    <location>
        <begin position="68"/>
        <end position="89"/>
    </location>
</feature>
<dbReference type="EMBL" id="JACSQO010000002">
    <property type="protein sequence ID" value="MBD7943738.1"/>
    <property type="molecule type" value="Genomic_DNA"/>
</dbReference>
<comment type="caution">
    <text evidence="3">The sequence shown here is derived from an EMBL/GenBank/DDBJ whole genome shotgun (WGS) entry which is preliminary data.</text>
</comment>
<dbReference type="PANTHER" id="PTHR46663">
    <property type="entry name" value="DIGUANYLATE CYCLASE DGCT-RELATED"/>
    <property type="match status" value="1"/>
</dbReference>
<feature type="transmembrane region" description="Helical" evidence="1">
    <location>
        <begin position="6"/>
        <end position="27"/>
    </location>
</feature>
<dbReference type="NCBIfam" id="TIGR00254">
    <property type="entry name" value="GGDEF"/>
    <property type="match status" value="1"/>
</dbReference>
<accession>A0ABR8R7F8</accession>
<feature type="domain" description="GGDEF" evidence="2">
    <location>
        <begin position="390"/>
        <end position="519"/>
    </location>
</feature>
<sequence>MSISQVCIYIAVYIFPALFLFGLACVVMSRQSRRLENRLVAAILTTYSIFFFIEFFRHLLPIEYSSPISGVVFSLIGLLIVGFSFHLYIHVANIQKRLHKFGYPFIFYFPLLLMLVVQVLLLGELPSFIHEHKGIWYVPVFNGVYYTMLTFSGILNISMLVILLLGLRKAKNIQRHKMLHFLIVCTVLSLTIKIGLGYPNFGEYIPPYPFLYEGIVFSVFIAFSFLHNDLLPNISRRYRTLFDISPIPIIIVDGNLDILEINKQGRFLLNMSDSIDKNLLKYAQTDHNKNVVRRLIYELQQTGTLRDYPLALDNLFMDGILHFSIDAKYVVTGKERTYYAMLRDVTSEVEKEKMIMHMAYHDVLTDLHNRAFFVTHINKRLIELSRRPSIEAYFILLDLNHFKTINDSFGHNIGDQVLQYTAELLKDAVSERDLIARFGGDEFVLFLDNFPSREVFDAWLLRLRRTFSENKFTYNNIQIEITPSIGVSFCPDQGVTFEDLFHEADLNMYEDKESLKSRK</sequence>
<feature type="transmembrane region" description="Helical" evidence="1">
    <location>
        <begin position="101"/>
        <end position="123"/>
    </location>
</feature>
<dbReference type="InterPro" id="IPR029787">
    <property type="entry name" value="Nucleotide_cyclase"/>
</dbReference>
<feature type="transmembrane region" description="Helical" evidence="1">
    <location>
        <begin position="210"/>
        <end position="231"/>
    </location>
</feature>
<evidence type="ECO:0000313" key="4">
    <source>
        <dbReference type="Proteomes" id="UP000640786"/>
    </source>
</evidence>
<protein>
    <submittedName>
        <fullName evidence="3">Sensor domain-containing diguanylate cyclase</fullName>
    </submittedName>
</protein>
<dbReference type="InterPro" id="IPR052163">
    <property type="entry name" value="DGC-Regulatory_Protein"/>
</dbReference>
<feature type="transmembrane region" description="Helical" evidence="1">
    <location>
        <begin position="39"/>
        <end position="56"/>
    </location>
</feature>
<dbReference type="SUPFAM" id="SSF55785">
    <property type="entry name" value="PYP-like sensor domain (PAS domain)"/>
    <property type="match status" value="1"/>
</dbReference>
<name>A0ABR8R7F8_9BACI</name>
<dbReference type="SUPFAM" id="SSF55073">
    <property type="entry name" value="Nucleotide cyclase"/>
    <property type="match status" value="1"/>
</dbReference>
<dbReference type="CDD" id="cd01949">
    <property type="entry name" value="GGDEF"/>
    <property type="match status" value="1"/>
</dbReference>
<reference evidence="3 4" key="1">
    <citation type="submission" date="2020-08" db="EMBL/GenBank/DDBJ databases">
        <title>A Genomic Blueprint of the Chicken Gut Microbiome.</title>
        <authorList>
            <person name="Gilroy R."/>
            <person name="Ravi A."/>
            <person name="Getino M."/>
            <person name="Pursley I."/>
            <person name="Horton D.L."/>
            <person name="Alikhan N.-F."/>
            <person name="Baker D."/>
            <person name="Gharbi K."/>
            <person name="Hall N."/>
            <person name="Watson M."/>
            <person name="Adriaenssens E.M."/>
            <person name="Foster-Nyarko E."/>
            <person name="Jarju S."/>
            <person name="Secka A."/>
            <person name="Antonio M."/>
            <person name="Oren A."/>
            <person name="Chaudhuri R."/>
            <person name="La Ragione R.M."/>
            <person name="Hildebrand F."/>
            <person name="Pallen M.J."/>
        </authorList>
    </citation>
    <scope>NUCLEOTIDE SEQUENCE [LARGE SCALE GENOMIC DNA]</scope>
    <source>
        <strain evidence="3 4">Sa2BUA9</strain>
    </source>
</reference>
<proteinExistence type="predicted"/>
<dbReference type="Gene3D" id="3.30.450.20">
    <property type="entry name" value="PAS domain"/>
    <property type="match status" value="1"/>
</dbReference>
<dbReference type="InterPro" id="IPR000160">
    <property type="entry name" value="GGDEF_dom"/>
</dbReference>
<evidence type="ECO:0000313" key="3">
    <source>
        <dbReference type="EMBL" id="MBD7943738.1"/>
    </source>
</evidence>
<evidence type="ECO:0000256" key="1">
    <source>
        <dbReference type="SAM" id="Phobius"/>
    </source>
</evidence>
<evidence type="ECO:0000259" key="2">
    <source>
        <dbReference type="PROSITE" id="PS50887"/>
    </source>
</evidence>
<gene>
    <name evidence="3" type="ORF">H9650_06360</name>
</gene>
<feature type="transmembrane region" description="Helical" evidence="1">
    <location>
        <begin position="143"/>
        <end position="167"/>
    </location>
</feature>
<dbReference type="InterPro" id="IPR043128">
    <property type="entry name" value="Rev_trsase/Diguanyl_cyclase"/>
</dbReference>